<dbReference type="Proteomes" id="UP000053477">
    <property type="component" value="Unassembled WGS sequence"/>
</dbReference>
<evidence type="ECO:0000313" key="2">
    <source>
        <dbReference type="EMBL" id="KLO16716.1"/>
    </source>
</evidence>
<gene>
    <name evidence="2" type="ORF">SCHPADRAFT_203646</name>
</gene>
<dbReference type="EMBL" id="KQ085913">
    <property type="protein sequence ID" value="KLO16716.1"/>
    <property type="molecule type" value="Genomic_DNA"/>
</dbReference>
<protein>
    <submittedName>
        <fullName evidence="2">Uncharacterized protein</fullName>
    </submittedName>
</protein>
<proteinExistence type="predicted"/>
<keyword evidence="3" id="KW-1185">Reference proteome</keyword>
<dbReference type="InParanoid" id="A0A0H2SI04"/>
<evidence type="ECO:0000256" key="1">
    <source>
        <dbReference type="SAM" id="MobiDB-lite"/>
    </source>
</evidence>
<evidence type="ECO:0000313" key="3">
    <source>
        <dbReference type="Proteomes" id="UP000053477"/>
    </source>
</evidence>
<sequence length="304" mass="33952">MSGPVDVTNGPQADHPIGSVTSTASEEIYTRSPQLGHSIDVENTVEQIRVVRRGTASSDWHEPNPISHSKTTLFPFQLVKSTFFSRKISNAPSSSDDTDERTLRELCNKLLGYAWSGTPSARIGALEGIIALSVEDPATRATLRDCEQNRRLTETPIGANANPDVVEWTSRALFALEDNHVHDIWSRIIASPVNREELQILSDDRVAETDGRLAELSRSLKYVSSPMSFRNYVDTLEIGILNRHTSRLDISNAQENLQGKLQSPVVHRRKHWNQILSRVFLRLRLSRLAPASSTEPTIQKICLP</sequence>
<name>A0A0H2SI04_9AGAM</name>
<accession>A0A0H2SI04</accession>
<organism evidence="2 3">
    <name type="scientific">Schizopora paradoxa</name>
    <dbReference type="NCBI Taxonomy" id="27342"/>
    <lineage>
        <taxon>Eukaryota</taxon>
        <taxon>Fungi</taxon>
        <taxon>Dikarya</taxon>
        <taxon>Basidiomycota</taxon>
        <taxon>Agaricomycotina</taxon>
        <taxon>Agaricomycetes</taxon>
        <taxon>Hymenochaetales</taxon>
        <taxon>Schizoporaceae</taxon>
        <taxon>Schizopora</taxon>
    </lineage>
</organism>
<feature type="region of interest" description="Disordered" evidence="1">
    <location>
        <begin position="1"/>
        <end position="23"/>
    </location>
</feature>
<reference evidence="2 3" key="1">
    <citation type="submission" date="2015-04" db="EMBL/GenBank/DDBJ databases">
        <title>Complete genome sequence of Schizopora paradoxa KUC8140, a cosmopolitan wood degrader in East Asia.</title>
        <authorList>
            <consortium name="DOE Joint Genome Institute"/>
            <person name="Min B."/>
            <person name="Park H."/>
            <person name="Jang Y."/>
            <person name="Kim J.-J."/>
            <person name="Kim K.H."/>
            <person name="Pangilinan J."/>
            <person name="Lipzen A."/>
            <person name="Riley R."/>
            <person name="Grigoriev I.V."/>
            <person name="Spatafora J.W."/>
            <person name="Choi I.-G."/>
        </authorList>
    </citation>
    <scope>NUCLEOTIDE SEQUENCE [LARGE SCALE GENOMIC DNA]</scope>
    <source>
        <strain evidence="2 3">KUC8140</strain>
    </source>
</reference>
<dbReference type="AlphaFoldDB" id="A0A0H2SI04"/>